<protein>
    <submittedName>
        <fullName evidence="2">Uncharacterized protein</fullName>
    </submittedName>
</protein>
<sequence length="166" mass="18943">MDDSQKSESAKFRGFSSKTRRGHTQFLDFPSSRLVPESFAAASSTVFLRPFASVEYRAAFEFTGINEQPCSTFKHETTLRPRPQLHWDSSLHWGKNNKGQRQRGPRHSLTEGDGDESEVWKMDEEGLHRLKVHGTFLKLESKQFLIRLLAAGLYLAAWSKNQTVSV</sequence>
<reference evidence="2 3" key="1">
    <citation type="journal article" date="2015" name="Genome Biol.">
        <title>Comparative genomics of Steinernema reveals deeply conserved gene regulatory networks.</title>
        <authorList>
            <person name="Dillman A.R."/>
            <person name="Macchietto M."/>
            <person name="Porter C.F."/>
            <person name="Rogers A."/>
            <person name="Williams B."/>
            <person name="Antoshechkin I."/>
            <person name="Lee M.M."/>
            <person name="Goodwin Z."/>
            <person name="Lu X."/>
            <person name="Lewis E.E."/>
            <person name="Goodrich-Blair H."/>
            <person name="Stock S.P."/>
            <person name="Adams B.J."/>
            <person name="Sternberg P.W."/>
            <person name="Mortazavi A."/>
        </authorList>
    </citation>
    <scope>NUCLEOTIDE SEQUENCE [LARGE SCALE GENOMIC DNA]</scope>
    <source>
        <strain evidence="2 3">ALL</strain>
    </source>
</reference>
<dbReference type="EMBL" id="AZBU02000004">
    <property type="protein sequence ID" value="TKR82639.1"/>
    <property type="molecule type" value="Genomic_DNA"/>
</dbReference>
<gene>
    <name evidence="2" type="ORF">L596_016330</name>
</gene>
<comment type="caution">
    <text evidence="2">The sequence shown here is derived from an EMBL/GenBank/DDBJ whole genome shotgun (WGS) entry which is preliminary data.</text>
</comment>
<dbReference type="Proteomes" id="UP000298663">
    <property type="component" value="Unassembled WGS sequence"/>
</dbReference>
<evidence type="ECO:0000256" key="1">
    <source>
        <dbReference type="SAM" id="MobiDB-lite"/>
    </source>
</evidence>
<name>A0A4U5NHP0_STECR</name>
<organism evidence="2 3">
    <name type="scientific">Steinernema carpocapsae</name>
    <name type="common">Entomopathogenic nematode</name>
    <dbReference type="NCBI Taxonomy" id="34508"/>
    <lineage>
        <taxon>Eukaryota</taxon>
        <taxon>Metazoa</taxon>
        <taxon>Ecdysozoa</taxon>
        <taxon>Nematoda</taxon>
        <taxon>Chromadorea</taxon>
        <taxon>Rhabditida</taxon>
        <taxon>Tylenchina</taxon>
        <taxon>Panagrolaimomorpha</taxon>
        <taxon>Strongyloidoidea</taxon>
        <taxon>Steinernematidae</taxon>
        <taxon>Steinernema</taxon>
    </lineage>
</organism>
<proteinExistence type="predicted"/>
<evidence type="ECO:0000313" key="2">
    <source>
        <dbReference type="EMBL" id="TKR82639.1"/>
    </source>
</evidence>
<reference evidence="2 3" key="2">
    <citation type="journal article" date="2019" name="G3 (Bethesda)">
        <title>Hybrid Assembly of the Genome of the Entomopathogenic Nematode Steinernema carpocapsae Identifies the X-Chromosome.</title>
        <authorList>
            <person name="Serra L."/>
            <person name="Macchietto M."/>
            <person name="Macias-Munoz A."/>
            <person name="McGill C.J."/>
            <person name="Rodriguez I.M."/>
            <person name="Rodriguez B."/>
            <person name="Murad R."/>
            <person name="Mortazavi A."/>
        </authorList>
    </citation>
    <scope>NUCLEOTIDE SEQUENCE [LARGE SCALE GENOMIC DNA]</scope>
    <source>
        <strain evidence="2 3">ALL</strain>
    </source>
</reference>
<accession>A0A4U5NHP0</accession>
<dbReference type="AlphaFoldDB" id="A0A4U5NHP0"/>
<feature type="region of interest" description="Disordered" evidence="1">
    <location>
        <begin position="90"/>
        <end position="117"/>
    </location>
</feature>
<evidence type="ECO:0000313" key="3">
    <source>
        <dbReference type="Proteomes" id="UP000298663"/>
    </source>
</evidence>
<keyword evidence="3" id="KW-1185">Reference proteome</keyword>